<accession>A0A5B6V9E1</accession>
<evidence type="ECO:0000313" key="3">
    <source>
        <dbReference type="Proteomes" id="UP000325315"/>
    </source>
</evidence>
<dbReference type="InterPro" id="IPR056647">
    <property type="entry name" value="DUF7745"/>
</dbReference>
<reference evidence="3" key="1">
    <citation type="journal article" date="2019" name="Plant Biotechnol. J.">
        <title>Genome sequencing of the Australian wild diploid species Gossypium australe highlights disease resistance and delayed gland morphogenesis.</title>
        <authorList>
            <person name="Cai Y."/>
            <person name="Cai X."/>
            <person name="Wang Q."/>
            <person name="Wang P."/>
            <person name="Zhang Y."/>
            <person name="Cai C."/>
            <person name="Xu Y."/>
            <person name="Wang K."/>
            <person name="Zhou Z."/>
            <person name="Wang C."/>
            <person name="Geng S."/>
            <person name="Li B."/>
            <person name="Dong Q."/>
            <person name="Hou Y."/>
            <person name="Wang H."/>
            <person name="Ai P."/>
            <person name="Liu Z."/>
            <person name="Yi F."/>
            <person name="Sun M."/>
            <person name="An G."/>
            <person name="Cheng J."/>
            <person name="Zhang Y."/>
            <person name="Shi Q."/>
            <person name="Xie Y."/>
            <person name="Shi X."/>
            <person name="Chang Y."/>
            <person name="Huang F."/>
            <person name="Chen Y."/>
            <person name="Hong S."/>
            <person name="Mi L."/>
            <person name="Sun Q."/>
            <person name="Zhang L."/>
            <person name="Zhou B."/>
            <person name="Peng R."/>
            <person name="Zhang X."/>
            <person name="Liu F."/>
        </authorList>
    </citation>
    <scope>NUCLEOTIDE SEQUENCE [LARGE SCALE GENOMIC DNA]</scope>
    <source>
        <strain evidence="3">cv. PA1801</strain>
    </source>
</reference>
<dbReference type="AlphaFoldDB" id="A0A5B6V9E1"/>
<dbReference type="Proteomes" id="UP000325315">
    <property type="component" value="Unassembled WGS sequence"/>
</dbReference>
<dbReference type="PANTHER" id="PTHR48200:SF1">
    <property type="entry name" value="AMINOTRANSFERASE-LIKE PLANT MOBILE DOMAIN-CONTAINING PROTEIN"/>
    <property type="match status" value="1"/>
</dbReference>
<sequence length="284" mass="33293">MEKGFLDRVEDNAAVQVWSERIQREKGDSLTVGYESELWDFTRVSVAQNDLRELKEIWDSWGNEDKQLFYHNYGDLHYLLDIKVDEYLLRAITQFWNPAYSCFTFGKVDLVPTIEEYTALFRCPRIQTDKAYSRVDVFALSIYGLVIFPKALGHIEDAVSDLFDKLDKGVTPIPAILAETFRSLNACRRAGEGRFIGCAQLLLSWFHCRFWKMEKVLCKIFFENYSPLKELEDTPRRDDLSGEKWIAILQNLQVEDVEWKTPWMIPDEILYRCGEFDWVPLLGI</sequence>
<dbReference type="PANTHER" id="PTHR48200">
    <property type="entry name" value="PROTEIN, PUTATIVE-RELATED"/>
    <property type="match status" value="1"/>
</dbReference>
<evidence type="ECO:0000259" key="1">
    <source>
        <dbReference type="Pfam" id="PF24924"/>
    </source>
</evidence>
<dbReference type="Pfam" id="PF24924">
    <property type="entry name" value="DUF7745"/>
    <property type="match status" value="1"/>
</dbReference>
<dbReference type="OrthoDB" id="986315at2759"/>
<protein>
    <submittedName>
        <fullName evidence="2">Nucleoside-triphosphatase THEP1</fullName>
    </submittedName>
</protein>
<feature type="domain" description="DUF7745" evidence="1">
    <location>
        <begin position="131"/>
        <end position="283"/>
    </location>
</feature>
<dbReference type="EMBL" id="SMMG02000007">
    <property type="protein sequence ID" value="KAA3465694.1"/>
    <property type="molecule type" value="Genomic_DNA"/>
</dbReference>
<proteinExistence type="predicted"/>
<comment type="caution">
    <text evidence="2">The sequence shown here is derived from an EMBL/GenBank/DDBJ whole genome shotgun (WGS) entry which is preliminary data.</text>
</comment>
<name>A0A5B6V9E1_9ROSI</name>
<keyword evidence="3" id="KW-1185">Reference proteome</keyword>
<gene>
    <name evidence="2" type="ORF">EPI10_000837</name>
</gene>
<evidence type="ECO:0000313" key="2">
    <source>
        <dbReference type="EMBL" id="KAA3465694.1"/>
    </source>
</evidence>
<organism evidence="2 3">
    <name type="scientific">Gossypium australe</name>
    <dbReference type="NCBI Taxonomy" id="47621"/>
    <lineage>
        <taxon>Eukaryota</taxon>
        <taxon>Viridiplantae</taxon>
        <taxon>Streptophyta</taxon>
        <taxon>Embryophyta</taxon>
        <taxon>Tracheophyta</taxon>
        <taxon>Spermatophyta</taxon>
        <taxon>Magnoliopsida</taxon>
        <taxon>eudicotyledons</taxon>
        <taxon>Gunneridae</taxon>
        <taxon>Pentapetalae</taxon>
        <taxon>rosids</taxon>
        <taxon>malvids</taxon>
        <taxon>Malvales</taxon>
        <taxon>Malvaceae</taxon>
        <taxon>Malvoideae</taxon>
        <taxon>Gossypium</taxon>
    </lineage>
</organism>